<dbReference type="Gene3D" id="2.60.40.10">
    <property type="entry name" value="Immunoglobulins"/>
    <property type="match status" value="2"/>
</dbReference>
<dbReference type="InterPro" id="IPR003598">
    <property type="entry name" value="Ig_sub2"/>
</dbReference>
<protein>
    <recommendedName>
        <fullName evidence="3">Ig-like domain-containing protein</fullName>
    </recommendedName>
</protein>
<dbReference type="PROSITE" id="PS50835">
    <property type="entry name" value="IG_LIKE"/>
    <property type="match status" value="1"/>
</dbReference>
<dbReference type="SUPFAM" id="SSF48726">
    <property type="entry name" value="Immunoglobulin"/>
    <property type="match status" value="2"/>
</dbReference>
<feature type="compositionally biased region" description="Gly residues" evidence="1">
    <location>
        <begin position="98"/>
        <end position="112"/>
    </location>
</feature>
<dbReference type="InterPro" id="IPR013106">
    <property type="entry name" value="Ig_V-set"/>
</dbReference>
<dbReference type="EMBL" id="JACTAM010000016">
    <property type="protein sequence ID" value="KAI2655009.1"/>
    <property type="molecule type" value="Genomic_DNA"/>
</dbReference>
<evidence type="ECO:0000313" key="4">
    <source>
        <dbReference type="EMBL" id="KAI2655009.1"/>
    </source>
</evidence>
<dbReference type="InterPro" id="IPR007110">
    <property type="entry name" value="Ig-like_dom"/>
</dbReference>
<dbReference type="SMART" id="SM00408">
    <property type="entry name" value="IGc2"/>
    <property type="match status" value="1"/>
</dbReference>
<dbReference type="InterPro" id="IPR013783">
    <property type="entry name" value="Ig-like_fold"/>
</dbReference>
<evidence type="ECO:0000256" key="2">
    <source>
        <dbReference type="SAM" id="Phobius"/>
    </source>
</evidence>
<keyword evidence="2" id="KW-1133">Transmembrane helix</keyword>
<keyword evidence="2" id="KW-0812">Transmembrane</keyword>
<dbReference type="InterPro" id="IPR036179">
    <property type="entry name" value="Ig-like_dom_sf"/>
</dbReference>
<organism evidence="4 5">
    <name type="scientific">Labeo rohita</name>
    <name type="common">Indian major carp</name>
    <name type="synonym">Cyprinus rohita</name>
    <dbReference type="NCBI Taxonomy" id="84645"/>
    <lineage>
        <taxon>Eukaryota</taxon>
        <taxon>Metazoa</taxon>
        <taxon>Chordata</taxon>
        <taxon>Craniata</taxon>
        <taxon>Vertebrata</taxon>
        <taxon>Euteleostomi</taxon>
        <taxon>Actinopterygii</taxon>
        <taxon>Neopterygii</taxon>
        <taxon>Teleostei</taxon>
        <taxon>Ostariophysi</taxon>
        <taxon>Cypriniformes</taxon>
        <taxon>Cyprinidae</taxon>
        <taxon>Labeoninae</taxon>
        <taxon>Labeonini</taxon>
        <taxon>Labeo</taxon>
    </lineage>
</organism>
<accession>A0ABQ8LWK7</accession>
<dbReference type="Pfam" id="PF07686">
    <property type="entry name" value="V-set"/>
    <property type="match status" value="1"/>
</dbReference>
<reference evidence="4 5" key="1">
    <citation type="submission" date="2022-01" db="EMBL/GenBank/DDBJ databases">
        <title>A high-quality chromosome-level genome assembly of rohu carp, Labeo rohita.</title>
        <authorList>
            <person name="Arick M.A. II"/>
            <person name="Hsu C.-Y."/>
            <person name="Magbanua Z."/>
            <person name="Pechanova O."/>
            <person name="Grover C."/>
            <person name="Miller E."/>
            <person name="Thrash A."/>
            <person name="Ezzel L."/>
            <person name="Alam S."/>
            <person name="Benzie J."/>
            <person name="Hamilton M."/>
            <person name="Karsi A."/>
            <person name="Lawrence M.L."/>
            <person name="Peterson D.G."/>
        </authorList>
    </citation>
    <scope>NUCLEOTIDE SEQUENCE [LARGE SCALE GENOMIC DNA]</scope>
    <source>
        <strain evidence="5">BAU-BD-2019</strain>
        <tissue evidence="4">Blood</tissue>
    </source>
</reference>
<proteinExistence type="predicted"/>
<gene>
    <name evidence="4" type="ORF">H4Q32_017319</name>
</gene>
<name>A0ABQ8LWK7_LABRO</name>
<feature type="domain" description="Ig-like" evidence="3">
    <location>
        <begin position="242"/>
        <end position="332"/>
    </location>
</feature>
<keyword evidence="2" id="KW-0472">Membrane</keyword>
<dbReference type="InterPro" id="IPR003599">
    <property type="entry name" value="Ig_sub"/>
</dbReference>
<dbReference type="PANTHER" id="PTHR46013">
    <property type="entry name" value="VASCULAR CELL ADHESION MOLECULE 1"/>
    <property type="match status" value="1"/>
</dbReference>
<sequence>MYRYYCSNCLFIYSVVVHFLFSIENEIDQKCKRSLERNLTPKDARPATDAGARLCKISKAFLREHHSSPVVGRGSQGQHIRIEVTWGPDTCGSHVGSPRGGSGGGGAVGGGVKRSKGGEGQWGNNTEGKGVVSDEWNVKYPPPICAARGSNVTIDCTFTYPQKQRVQQVLWCSMRSNPDQKCMNGPYVYDSQVNNIQNNFQYIGNKTSDCSLLISNINQTHSGEYKFRFITDDTKGRWTGDPGVKVSVHDLRVSMSRSSKNGSTIVGDSLNLTCTLDCPGDLTEVQWFKNGDPIQQSEPVLTFRRVTAKDSGNYSCSLRNFKTTESEEFTIYIEDVTGTSIVLIIVVSLVSLVFITAAVIVIRRRKARAQRKPMEEREEAQDSLYSTPQKIADTYLPEADNVQQEDEVEYSSVIIKPKELFPIYANKEQENDSTIYSAVRNG</sequence>
<dbReference type="Pfam" id="PF13895">
    <property type="entry name" value="Ig_2"/>
    <property type="match status" value="1"/>
</dbReference>
<dbReference type="PANTHER" id="PTHR46013:SF4">
    <property type="entry name" value="B-CELL RECEPTOR CD22-RELATED"/>
    <property type="match status" value="1"/>
</dbReference>
<evidence type="ECO:0000259" key="3">
    <source>
        <dbReference type="PROSITE" id="PS50835"/>
    </source>
</evidence>
<dbReference type="Proteomes" id="UP000830375">
    <property type="component" value="Unassembled WGS sequence"/>
</dbReference>
<dbReference type="SMART" id="SM00409">
    <property type="entry name" value="IG"/>
    <property type="match status" value="2"/>
</dbReference>
<comment type="caution">
    <text evidence="4">The sequence shown here is derived from an EMBL/GenBank/DDBJ whole genome shotgun (WGS) entry which is preliminary data.</text>
</comment>
<evidence type="ECO:0000256" key="1">
    <source>
        <dbReference type="SAM" id="MobiDB-lite"/>
    </source>
</evidence>
<evidence type="ECO:0000313" key="5">
    <source>
        <dbReference type="Proteomes" id="UP000830375"/>
    </source>
</evidence>
<feature type="transmembrane region" description="Helical" evidence="2">
    <location>
        <begin position="341"/>
        <end position="362"/>
    </location>
</feature>
<feature type="region of interest" description="Disordered" evidence="1">
    <location>
        <begin position="97"/>
        <end position="128"/>
    </location>
</feature>
<keyword evidence="5" id="KW-1185">Reference proteome</keyword>